<dbReference type="Gene3D" id="4.10.240.10">
    <property type="entry name" value="Zn(2)-C6 fungal-type DNA-binding domain"/>
    <property type="match status" value="1"/>
</dbReference>
<reference evidence="9" key="1">
    <citation type="submission" date="2021-07" db="EMBL/GenBank/DDBJ databases">
        <authorList>
            <person name="Branca A.L. A."/>
        </authorList>
    </citation>
    <scope>NUCLEOTIDE SEQUENCE</scope>
</reference>
<dbReference type="AlphaFoldDB" id="A0A9W4HCG9"/>
<evidence type="ECO:0000256" key="4">
    <source>
        <dbReference type="ARBA" id="ARBA00023125"/>
    </source>
</evidence>
<dbReference type="EMBL" id="CAJVOS010000009">
    <property type="protein sequence ID" value="CAG7969012.1"/>
    <property type="molecule type" value="Genomic_DNA"/>
</dbReference>
<dbReference type="Pfam" id="PF00172">
    <property type="entry name" value="Zn_clus"/>
    <property type="match status" value="1"/>
</dbReference>
<keyword evidence="5" id="KW-0804">Transcription</keyword>
<accession>A0A9W4HCG9</accession>
<keyword evidence="3" id="KW-0805">Transcription regulation</keyword>
<dbReference type="GO" id="GO:0000981">
    <property type="term" value="F:DNA-binding transcription factor activity, RNA polymerase II-specific"/>
    <property type="evidence" value="ECO:0007669"/>
    <property type="project" value="InterPro"/>
</dbReference>
<dbReference type="CDD" id="cd00067">
    <property type="entry name" value="GAL4"/>
    <property type="match status" value="1"/>
</dbReference>
<evidence type="ECO:0000313" key="10">
    <source>
        <dbReference type="Proteomes" id="UP001153618"/>
    </source>
</evidence>
<dbReference type="PANTHER" id="PTHR31779:SF4">
    <property type="entry name" value="2-NITROPROPANE DIOXYGENASE FAMILY, PUTATIVE (AFU_ORTHOLOGUE AFUA_2G17430)-RELATED"/>
    <property type="match status" value="1"/>
</dbReference>
<evidence type="ECO:0000259" key="8">
    <source>
        <dbReference type="PROSITE" id="PS50048"/>
    </source>
</evidence>
<evidence type="ECO:0000256" key="5">
    <source>
        <dbReference type="ARBA" id="ARBA00023163"/>
    </source>
</evidence>
<dbReference type="GO" id="GO:0008270">
    <property type="term" value="F:zinc ion binding"/>
    <property type="evidence" value="ECO:0007669"/>
    <property type="project" value="InterPro"/>
</dbReference>
<dbReference type="GO" id="GO:0009410">
    <property type="term" value="P:response to xenobiotic stimulus"/>
    <property type="evidence" value="ECO:0007669"/>
    <property type="project" value="TreeGrafter"/>
</dbReference>
<sequence>MSATNAKRKRVMKACIPCHQRKRKCDAVYPCTMCTAYGYICEYVDQNTGTRAAGESVPPPAKRVNADGDNRPMTWTAQGHNRGIANGTEQLRQDGASPKDSPATVAGASPGIFDEQKLKYSGASAAMAFPRVLGAALGSDTPPEVRSYAYNFGVRPEEPSNEHGFLGNIIDEVDLILWSQLSNAVLAPLRDLIDISIFSQRCLDYYRHPGGNAAFAAVAAGTAALASFLSSINHKLESELVKYAKSILDDPASMRSHEIDYILAWGLRVLYLRLTSRPSNAWIASCTQMHLCEAAGLHEEETIQKIASLADPSSGYNADRLRRIFWFSWAGHVMLSYEYDRSPVVFRSVTVRPITAVQDSVTDQFVQLVQIIPSPNSPYQLDGPPRTPSEELFGRLKALHGSRSTDPFLVVTKADIAFCFYRRLYQLKVLMPDDMVKIIIHCGNEAVKAAVKQASGGTLLWNAIGSVFQYTCILLAIDTAATSVHISSAFKGLESLVKTADTRLTREALSMARHLLGLNMAKKRKEIARLEAVEAECEAFETLSVSEESTALPDVELGIDWDQFFMEPYSAMFSIDF</sequence>
<feature type="region of interest" description="Disordered" evidence="7">
    <location>
        <begin position="50"/>
        <end position="82"/>
    </location>
</feature>
<evidence type="ECO:0000256" key="6">
    <source>
        <dbReference type="ARBA" id="ARBA00023242"/>
    </source>
</evidence>
<dbReference type="PROSITE" id="PS00463">
    <property type="entry name" value="ZN2_CY6_FUNGAL_1"/>
    <property type="match status" value="1"/>
</dbReference>
<organism evidence="9 10">
    <name type="scientific">Penicillium olsonii</name>
    <dbReference type="NCBI Taxonomy" id="99116"/>
    <lineage>
        <taxon>Eukaryota</taxon>
        <taxon>Fungi</taxon>
        <taxon>Dikarya</taxon>
        <taxon>Ascomycota</taxon>
        <taxon>Pezizomycotina</taxon>
        <taxon>Eurotiomycetes</taxon>
        <taxon>Eurotiomycetidae</taxon>
        <taxon>Eurotiales</taxon>
        <taxon>Aspergillaceae</taxon>
        <taxon>Penicillium</taxon>
    </lineage>
</organism>
<dbReference type="PANTHER" id="PTHR31779">
    <property type="entry name" value="2-NITROPROPANE DIOXYGENASE FAMILY, PUTATIVE (AFU_ORTHOLOGUE AFUA_2G17430)-RELATED"/>
    <property type="match status" value="1"/>
</dbReference>
<evidence type="ECO:0000256" key="1">
    <source>
        <dbReference type="ARBA" id="ARBA00022723"/>
    </source>
</evidence>
<evidence type="ECO:0000256" key="2">
    <source>
        <dbReference type="ARBA" id="ARBA00022833"/>
    </source>
</evidence>
<dbReference type="CDD" id="cd12148">
    <property type="entry name" value="fungal_TF_MHR"/>
    <property type="match status" value="1"/>
</dbReference>
<keyword evidence="4" id="KW-0238">DNA-binding</keyword>
<keyword evidence="1" id="KW-0479">Metal-binding</keyword>
<gene>
    <name evidence="9" type="ORF">POLS_LOCUS960</name>
</gene>
<name>A0A9W4HCG9_PENOL</name>
<keyword evidence="10" id="KW-1185">Reference proteome</keyword>
<proteinExistence type="predicted"/>
<dbReference type="Proteomes" id="UP001153618">
    <property type="component" value="Unassembled WGS sequence"/>
</dbReference>
<dbReference type="SUPFAM" id="SSF57701">
    <property type="entry name" value="Zn2/Cys6 DNA-binding domain"/>
    <property type="match status" value="1"/>
</dbReference>
<feature type="domain" description="Zn(2)-C6 fungal-type" evidence="8">
    <location>
        <begin position="14"/>
        <end position="43"/>
    </location>
</feature>
<dbReference type="InterPro" id="IPR036864">
    <property type="entry name" value="Zn2-C6_fun-type_DNA-bd_sf"/>
</dbReference>
<keyword evidence="6" id="KW-0539">Nucleus</keyword>
<dbReference type="GO" id="GO:0003677">
    <property type="term" value="F:DNA binding"/>
    <property type="evidence" value="ECO:0007669"/>
    <property type="project" value="UniProtKB-KW"/>
</dbReference>
<evidence type="ECO:0000256" key="3">
    <source>
        <dbReference type="ARBA" id="ARBA00023015"/>
    </source>
</evidence>
<protein>
    <recommendedName>
        <fullName evidence="8">Zn(2)-C6 fungal-type domain-containing protein</fullName>
    </recommendedName>
</protein>
<dbReference type="SMART" id="SM00066">
    <property type="entry name" value="GAL4"/>
    <property type="match status" value="1"/>
</dbReference>
<dbReference type="PROSITE" id="PS50048">
    <property type="entry name" value="ZN2_CY6_FUNGAL_2"/>
    <property type="match status" value="1"/>
</dbReference>
<dbReference type="InterPro" id="IPR001138">
    <property type="entry name" value="Zn2Cys6_DnaBD"/>
</dbReference>
<dbReference type="InterPro" id="IPR052478">
    <property type="entry name" value="Metabolite_Synth_Reg"/>
</dbReference>
<evidence type="ECO:0000313" key="9">
    <source>
        <dbReference type="EMBL" id="CAG7969012.1"/>
    </source>
</evidence>
<dbReference type="OrthoDB" id="4064873at2759"/>
<keyword evidence="2" id="KW-0862">Zinc</keyword>
<comment type="caution">
    <text evidence="9">The sequence shown here is derived from an EMBL/GenBank/DDBJ whole genome shotgun (WGS) entry which is preliminary data.</text>
</comment>
<evidence type="ECO:0000256" key="7">
    <source>
        <dbReference type="SAM" id="MobiDB-lite"/>
    </source>
</evidence>